<evidence type="ECO:0000256" key="7">
    <source>
        <dbReference type="ARBA" id="ARBA00022989"/>
    </source>
</evidence>
<feature type="compositionally biased region" description="Basic and acidic residues" evidence="13">
    <location>
        <begin position="1508"/>
        <end position="1520"/>
    </location>
</feature>
<feature type="transmembrane region" description="Helical" evidence="14">
    <location>
        <begin position="173"/>
        <end position="194"/>
    </location>
</feature>
<keyword evidence="7 14" id="KW-1133">Transmembrane helix</keyword>
<feature type="transmembrane region" description="Helical" evidence="14">
    <location>
        <begin position="1059"/>
        <end position="1083"/>
    </location>
</feature>
<organism evidence="16 17">
    <name type="scientific">Trichomalopsis sarcophagae</name>
    <dbReference type="NCBI Taxonomy" id="543379"/>
    <lineage>
        <taxon>Eukaryota</taxon>
        <taxon>Metazoa</taxon>
        <taxon>Ecdysozoa</taxon>
        <taxon>Arthropoda</taxon>
        <taxon>Hexapoda</taxon>
        <taxon>Insecta</taxon>
        <taxon>Pterygota</taxon>
        <taxon>Neoptera</taxon>
        <taxon>Endopterygota</taxon>
        <taxon>Hymenoptera</taxon>
        <taxon>Apocrita</taxon>
        <taxon>Proctotrupomorpha</taxon>
        <taxon>Chalcidoidea</taxon>
        <taxon>Pteromalidae</taxon>
        <taxon>Pteromalinae</taxon>
        <taxon>Trichomalopsis</taxon>
    </lineage>
</organism>
<keyword evidence="6 14" id="KW-0812">Transmembrane</keyword>
<feature type="transmembrane region" description="Helical" evidence="14">
    <location>
        <begin position="471"/>
        <end position="491"/>
    </location>
</feature>
<keyword evidence="5" id="KW-0808">Transferase</keyword>
<feature type="transmembrane region" description="Helical" evidence="14">
    <location>
        <begin position="75"/>
        <end position="100"/>
    </location>
</feature>
<dbReference type="CDD" id="cd04190">
    <property type="entry name" value="Chitin_synth_C"/>
    <property type="match status" value="1"/>
</dbReference>
<feature type="compositionally biased region" description="Polar residues" evidence="13">
    <location>
        <begin position="1099"/>
        <end position="1110"/>
    </location>
</feature>
<feature type="region of interest" description="Disordered" evidence="13">
    <location>
        <begin position="1175"/>
        <end position="1205"/>
    </location>
</feature>
<dbReference type="Gene3D" id="3.90.550.10">
    <property type="entry name" value="Spore Coat Polysaccharide Biosynthesis Protein SpsA, Chain A"/>
    <property type="match status" value="1"/>
</dbReference>
<dbReference type="PANTHER" id="PTHR22914:SF14">
    <property type="entry name" value="CHITIN SYNTHASE"/>
    <property type="match status" value="1"/>
</dbReference>
<dbReference type="GO" id="GO:0005886">
    <property type="term" value="C:plasma membrane"/>
    <property type="evidence" value="ECO:0007669"/>
    <property type="project" value="UniProtKB-SubCell"/>
</dbReference>
<dbReference type="GO" id="GO:0006031">
    <property type="term" value="P:chitin biosynthetic process"/>
    <property type="evidence" value="ECO:0007669"/>
    <property type="project" value="TreeGrafter"/>
</dbReference>
<evidence type="ECO:0000313" key="17">
    <source>
        <dbReference type="Proteomes" id="UP000215335"/>
    </source>
</evidence>
<dbReference type="EMBL" id="NNAY01000358">
    <property type="protein sequence ID" value="OXU28910.1"/>
    <property type="molecule type" value="Genomic_DNA"/>
</dbReference>
<evidence type="ECO:0000256" key="1">
    <source>
        <dbReference type="ARBA" id="ARBA00004651"/>
    </source>
</evidence>
<evidence type="ECO:0000256" key="2">
    <source>
        <dbReference type="ARBA" id="ARBA00012543"/>
    </source>
</evidence>
<proteinExistence type="inferred from homology"/>
<feature type="region of interest" description="Disordered" evidence="13">
    <location>
        <begin position="1506"/>
        <end position="1541"/>
    </location>
</feature>
<feature type="transmembrane region" description="Helical" evidence="14">
    <location>
        <begin position="136"/>
        <end position="161"/>
    </location>
</feature>
<comment type="catalytic activity">
    <reaction evidence="12">
        <text>[(1-&gt;4)-N-acetyl-beta-D-glucosaminyl](n) + UDP-N-acetyl-alpha-D-glucosamine = [(1-&gt;4)-N-acetyl-beta-D-glucosaminyl](n+1) + UDP + H(+)</text>
        <dbReference type="Rhea" id="RHEA:16637"/>
        <dbReference type="Rhea" id="RHEA-COMP:9593"/>
        <dbReference type="Rhea" id="RHEA-COMP:9595"/>
        <dbReference type="ChEBI" id="CHEBI:15378"/>
        <dbReference type="ChEBI" id="CHEBI:17029"/>
        <dbReference type="ChEBI" id="CHEBI:57705"/>
        <dbReference type="ChEBI" id="CHEBI:58223"/>
        <dbReference type="EC" id="2.4.1.16"/>
    </reaction>
</comment>
<feature type="transmembrane region" description="Helical" evidence="14">
    <location>
        <begin position="234"/>
        <end position="257"/>
    </location>
</feature>
<keyword evidence="3" id="KW-1003">Cell membrane</keyword>
<dbReference type="InterPro" id="IPR029044">
    <property type="entry name" value="Nucleotide-diphossugar_trans"/>
</dbReference>
<comment type="subcellular location">
    <subcellularLocation>
        <location evidence="1">Cell membrane</location>
        <topology evidence="1">Multi-pass membrane protein</topology>
    </subcellularLocation>
</comment>
<evidence type="ECO:0000256" key="4">
    <source>
        <dbReference type="ARBA" id="ARBA00022676"/>
    </source>
</evidence>
<name>A0A232FEG3_9HYME</name>
<keyword evidence="8" id="KW-0175">Coiled coil</keyword>
<evidence type="ECO:0000256" key="8">
    <source>
        <dbReference type="ARBA" id="ARBA00023054"/>
    </source>
</evidence>
<dbReference type="Pfam" id="PF23000">
    <property type="entry name" value="ChitinSynthase_IV_N"/>
    <property type="match status" value="1"/>
</dbReference>
<evidence type="ECO:0000256" key="11">
    <source>
        <dbReference type="ARBA" id="ARBA00046329"/>
    </source>
</evidence>
<comment type="caution">
    <text evidence="16">The sequence shown here is derived from an EMBL/GenBank/DDBJ whole genome shotgun (WGS) entry which is preliminary data.</text>
</comment>
<evidence type="ECO:0000256" key="13">
    <source>
        <dbReference type="SAM" id="MobiDB-lite"/>
    </source>
</evidence>
<feature type="transmembrane region" description="Helical" evidence="14">
    <location>
        <begin position="1001"/>
        <end position="1026"/>
    </location>
</feature>
<feature type="transmembrane region" description="Helical" evidence="14">
    <location>
        <begin position="317"/>
        <end position="336"/>
    </location>
</feature>
<feature type="transmembrane region" description="Helical" evidence="14">
    <location>
        <begin position="263"/>
        <end position="281"/>
    </location>
</feature>
<keyword evidence="17" id="KW-1185">Reference proteome</keyword>
<feature type="transmembrane region" description="Helical" evidence="14">
    <location>
        <begin position="200"/>
        <end position="222"/>
    </location>
</feature>
<keyword evidence="9 14" id="KW-0472">Membrane</keyword>
<dbReference type="Pfam" id="PF03142">
    <property type="entry name" value="Chitin_synth_2"/>
    <property type="match status" value="1"/>
</dbReference>
<evidence type="ECO:0000313" key="16">
    <source>
        <dbReference type="EMBL" id="OXU28910.1"/>
    </source>
</evidence>
<feature type="region of interest" description="Disordered" evidence="13">
    <location>
        <begin position="1097"/>
        <end position="1120"/>
    </location>
</feature>
<dbReference type="Proteomes" id="UP000215335">
    <property type="component" value="Unassembled WGS sequence"/>
</dbReference>
<dbReference type="GO" id="GO:0004100">
    <property type="term" value="F:chitin synthase activity"/>
    <property type="evidence" value="ECO:0007669"/>
    <property type="project" value="UniProtKB-EC"/>
</dbReference>
<sequence>MDKSSQELGPARFAEFGDPDYGYGDSVSTDNEIPDERVDDEILLWDSFKCTEPEPRSGSMVEKRWYEIMLRFIKAFLYGFLLLAILIGSLVSKITALFAASQIAGNPVPYCRDYPGYSNREQYRHVSILPTEARMSWVWCVIFAFSIPECLDFVRFLWNCFFVDFKFPKARHLALLSCIEILQVAGVAHLFIGVLPNLDVVQAAASLSCVCIVPSVLGFISKFKRRQSTEESRFYFYGDILAFLGQIGGLASFTYIACQSRNSFVPATLPVAFFLVSLRWWSNYVARDCRFGFVQYLAEARANLQAFRPVLIGYTSLLRITTFLLSALVITCWQGVEPEVFFKGFWMNNYTYTIKLVNKSNTLAGSEVLIDTEPVSEMSGDGYAPLYVLLIQALSGVFVYNCAKFACRTIMQGFGFALPLNLAVPTTVVSVWGLCTLRTWNVCVYHSDGVFRFLDHIFFNSPSMHDYVAQWYAWIWLIWFFSLLWITMHVWSTTNERLATTDRIFAIWSYESLMLDQSLALSRWRDEPDDDYVEKMPQNHKNVLAFVAGMRNLQKCEMSLSQKSRDDAEEPMKLPKNFTSVRKEDHVTRIYACATMWHETPEEMRDFLNSILRMDRDQCITRILQNRYQITSPDYYELEVHIFFDDALKCVHGCNGRCTHDENKTQVNDWVVSFVKTVADIIRSRNLKPSLPIKYPTPYGGRLVWTLPENTKMYVHLKDKNRIRTRKRWSQVMYMYYLLGYRLMQLPIEVERKEVRAENTYILTLDGDIDFRPSAVKVLVDRMRVNKDLGSVCGRIHPLGTGPLVWFQKFEYAIGHWLQKSTEHTIGCVLCSPGCFALFRAKALMDYNVMRKYATVPKEARHFIQYDQGEDRWLCTLILQMGYKVEYSAASDAYTHAPESFNEFFIQRRRWIPSTVANIFDLLDTAKETKKANRDISWVYIFYQWILMGSTILGPGTIFLMLVGAFVAAFQIGNWYSFGYNLIPIFIFCVTCYFCKEKTQLLMAGVITAIYGLVMIVVLVGIMIQIAEDGWLAPSTLLFFVVAGELVITGLLHPLEWTCLLYGVIYYVTVPSMYMLLIIFSLFNMNNISWGTRDVPKPSLNSEEQQNKSMLNPPPVSNKREKAPVEFSLAGLFKCMLCAQEQPPENEPQLKEIGSSLTRIEGRLDDIERVVDAGPRSACDHPNDVNDPTSQDVHPVGNPVANRGVSFSDELDDVASIASSDLGSGDEGMDSADANSLQGSDNFLVSPNWLHGKDLGKGEVEYLKSEEEIFWKQFISSYLYPIDKDEKREAEIARSILDLRDQYVFKFFMINALFVLIVFLMQLNKDLLHLQWPLGVKYNVTYDSDKTEVVISEEYLQLEPIGCLFIIGFISVLFIQFVAMLFHRFDTFSHIMAKVSLDLYCCDKASDLSEEATIERHAEKIIKQLQRQVDGDTKSDHNSTVPPRKRMTIHQTIKGNDRRQPFASNFSNALERNLEDNGQNGSGGFISKRLSQTALRALQRRRTTILAAEKRQSQMRKPEPDNIYATANNPVNNERAGASVPLAQRRPTGILATYENPAFDHEEDGIIEESDRM</sequence>
<evidence type="ECO:0000256" key="3">
    <source>
        <dbReference type="ARBA" id="ARBA00022475"/>
    </source>
</evidence>
<dbReference type="InterPro" id="IPR055120">
    <property type="entry name" value="Chs-1/2_IV_N"/>
</dbReference>
<comment type="similarity">
    <text evidence="11">Belongs to the chitin synthase family. Class IV subfamily.</text>
</comment>
<feature type="region of interest" description="Disordered" evidence="13">
    <location>
        <begin position="1427"/>
        <end position="1462"/>
    </location>
</feature>
<feature type="transmembrane region" description="Helical" evidence="14">
    <location>
        <begin position="414"/>
        <end position="434"/>
    </location>
</feature>
<dbReference type="STRING" id="543379.A0A232FEG3"/>
<gene>
    <name evidence="16" type="ORF">TSAR_006799</name>
</gene>
<evidence type="ECO:0000256" key="5">
    <source>
        <dbReference type="ARBA" id="ARBA00022679"/>
    </source>
</evidence>
<feature type="transmembrane region" description="Helical" evidence="14">
    <location>
        <begin position="975"/>
        <end position="994"/>
    </location>
</feature>
<dbReference type="EC" id="2.4.1.16" evidence="2"/>
<dbReference type="PANTHER" id="PTHR22914">
    <property type="entry name" value="CHITIN SYNTHASE"/>
    <property type="match status" value="1"/>
</dbReference>
<evidence type="ECO:0000256" key="9">
    <source>
        <dbReference type="ARBA" id="ARBA00023136"/>
    </source>
</evidence>
<feature type="transmembrane region" description="Helical" evidence="14">
    <location>
        <begin position="1361"/>
        <end position="1382"/>
    </location>
</feature>
<keyword evidence="4" id="KW-0328">Glycosyltransferase</keyword>
<evidence type="ECO:0000256" key="10">
    <source>
        <dbReference type="ARBA" id="ARBA00023180"/>
    </source>
</evidence>
<evidence type="ECO:0000259" key="15">
    <source>
        <dbReference type="Pfam" id="PF23000"/>
    </source>
</evidence>
<reference evidence="16 17" key="1">
    <citation type="journal article" date="2017" name="Curr. Biol.">
        <title>The Evolution of Venom by Co-option of Single-Copy Genes.</title>
        <authorList>
            <person name="Martinson E.O."/>
            <person name="Mrinalini"/>
            <person name="Kelkar Y.D."/>
            <person name="Chang C.H."/>
            <person name="Werren J.H."/>
        </authorList>
    </citation>
    <scope>NUCLEOTIDE SEQUENCE [LARGE SCALE GENOMIC DNA]</scope>
    <source>
        <strain evidence="16 17">Alberta</strain>
        <tissue evidence="16">Whole body</tissue>
    </source>
</reference>
<feature type="transmembrane region" description="Helical" evidence="14">
    <location>
        <begin position="940"/>
        <end position="969"/>
    </location>
</feature>
<dbReference type="SUPFAM" id="SSF53448">
    <property type="entry name" value="Nucleotide-diphospho-sugar transferases"/>
    <property type="match status" value="1"/>
</dbReference>
<feature type="region of interest" description="Disordered" evidence="13">
    <location>
        <begin position="1"/>
        <end position="33"/>
    </location>
</feature>
<protein>
    <recommendedName>
        <fullName evidence="2">chitin synthase</fullName>
        <ecNumber evidence="2">2.4.1.16</ecNumber>
    </recommendedName>
</protein>
<dbReference type="FunFam" id="3.90.550.10:FF:000139">
    <property type="entry name" value="Chitin synthase 8"/>
    <property type="match status" value="1"/>
</dbReference>
<feature type="domain" description="Chitin synthase chs-1/2 N-terminal putative transporter" evidence="15">
    <location>
        <begin position="63"/>
        <end position="342"/>
    </location>
</feature>
<evidence type="ECO:0000256" key="12">
    <source>
        <dbReference type="ARBA" id="ARBA00048014"/>
    </source>
</evidence>
<keyword evidence="10" id="KW-0325">Glycoprotein</keyword>
<feature type="transmembrane region" description="Helical" evidence="14">
    <location>
        <begin position="384"/>
        <end position="402"/>
    </location>
</feature>
<feature type="transmembrane region" description="Helical" evidence="14">
    <location>
        <begin position="1303"/>
        <end position="1321"/>
    </location>
</feature>
<accession>A0A232FEG3</accession>
<dbReference type="OrthoDB" id="370884at2759"/>
<dbReference type="InterPro" id="IPR004835">
    <property type="entry name" value="Chitin_synth"/>
</dbReference>
<evidence type="ECO:0000256" key="6">
    <source>
        <dbReference type="ARBA" id="ARBA00022692"/>
    </source>
</evidence>
<evidence type="ECO:0000256" key="14">
    <source>
        <dbReference type="SAM" id="Phobius"/>
    </source>
</evidence>